<dbReference type="EMBL" id="MNBE01000725">
    <property type="protein sequence ID" value="OKO93438.1"/>
    <property type="molecule type" value="Genomic_DNA"/>
</dbReference>
<reference evidence="1 2" key="1">
    <citation type="submission" date="2016-10" db="EMBL/GenBank/DDBJ databases">
        <title>Genome sequence of the ascomycete fungus Penicillium subrubescens.</title>
        <authorList>
            <person name="De Vries R.P."/>
            <person name="Peng M."/>
            <person name="Dilokpimol A."/>
            <person name="Hilden K."/>
            <person name="Makela M.R."/>
            <person name="Grigoriev I."/>
            <person name="Riley R."/>
            <person name="Granchi Z."/>
        </authorList>
    </citation>
    <scope>NUCLEOTIDE SEQUENCE [LARGE SCALE GENOMIC DNA]</scope>
    <source>
        <strain evidence="1 2">CBS 132785</strain>
    </source>
</reference>
<proteinExistence type="predicted"/>
<organism evidence="1 2">
    <name type="scientific">Penicillium subrubescens</name>
    <dbReference type="NCBI Taxonomy" id="1316194"/>
    <lineage>
        <taxon>Eukaryota</taxon>
        <taxon>Fungi</taxon>
        <taxon>Dikarya</taxon>
        <taxon>Ascomycota</taxon>
        <taxon>Pezizomycotina</taxon>
        <taxon>Eurotiomycetes</taxon>
        <taxon>Eurotiomycetidae</taxon>
        <taxon>Eurotiales</taxon>
        <taxon>Aspergillaceae</taxon>
        <taxon>Penicillium</taxon>
    </lineage>
</organism>
<protein>
    <submittedName>
        <fullName evidence="1">Uncharacterized protein</fullName>
    </submittedName>
</protein>
<accession>A0A1Q5SZI9</accession>
<evidence type="ECO:0000313" key="2">
    <source>
        <dbReference type="Proteomes" id="UP000186955"/>
    </source>
</evidence>
<name>A0A1Q5SZI9_9EURO</name>
<dbReference type="AlphaFoldDB" id="A0A1Q5SZI9"/>
<dbReference type="Proteomes" id="UP000186955">
    <property type="component" value="Unassembled WGS sequence"/>
</dbReference>
<comment type="caution">
    <text evidence="1">The sequence shown here is derived from an EMBL/GenBank/DDBJ whole genome shotgun (WGS) entry which is preliminary data.</text>
</comment>
<gene>
    <name evidence="1" type="ORF">PENSUB_12501</name>
</gene>
<keyword evidence="2" id="KW-1185">Reference proteome</keyword>
<sequence>MDLQDRSVHAAIGHLSNPKQFVGEKPYEIFIDTQPGRPKTNMKFALCDGIPVKDVRFHGREQFSLDKNGFEFVNHSFDDQITINSIKQSGGDAALQSYLKPLQVFLQQHLKADKVILYDWRVASLVPSPLSYQY</sequence>
<evidence type="ECO:0000313" key="1">
    <source>
        <dbReference type="EMBL" id="OKO93438.1"/>
    </source>
</evidence>